<feature type="compositionally biased region" description="Polar residues" evidence="8">
    <location>
        <begin position="49"/>
        <end position="68"/>
    </location>
</feature>
<dbReference type="AlphaFoldDB" id="A0AAU9K1P5"/>
<dbReference type="EMBL" id="CAJZBQ010000052">
    <property type="protein sequence ID" value="CAG9330792.1"/>
    <property type="molecule type" value="Genomic_DNA"/>
</dbReference>
<comment type="similarity">
    <text evidence="1">Belongs to the pseudouridine synthase Pus10 family.</text>
</comment>
<dbReference type="Gene3D" id="3.30.70.3190">
    <property type="match status" value="1"/>
</dbReference>
<feature type="domain" description="Pus10-like C-terminal" evidence="9">
    <location>
        <begin position="72"/>
        <end position="298"/>
    </location>
</feature>
<evidence type="ECO:0000256" key="1">
    <source>
        <dbReference type="ARBA" id="ARBA00009652"/>
    </source>
</evidence>
<evidence type="ECO:0000256" key="5">
    <source>
        <dbReference type="ARBA" id="ARBA00075270"/>
    </source>
</evidence>
<evidence type="ECO:0000256" key="6">
    <source>
        <dbReference type="ARBA" id="ARBA00079393"/>
    </source>
</evidence>
<evidence type="ECO:0000256" key="3">
    <source>
        <dbReference type="ARBA" id="ARBA00022694"/>
    </source>
</evidence>
<proteinExistence type="inferred from homology"/>
<dbReference type="FunFam" id="3.30.70.2510:FF:000001">
    <property type="entry name" value="tRNA pseudouridine synthase Pus10"/>
    <property type="match status" value="1"/>
</dbReference>
<keyword evidence="3" id="KW-0819">tRNA processing</keyword>
<keyword evidence="4" id="KW-0413">Isomerase</keyword>
<dbReference type="GO" id="GO:0003723">
    <property type="term" value="F:RNA binding"/>
    <property type="evidence" value="ECO:0007669"/>
    <property type="project" value="InterPro"/>
</dbReference>
<dbReference type="Pfam" id="PF21238">
    <property type="entry name" value="Pus10_C"/>
    <property type="match status" value="1"/>
</dbReference>
<dbReference type="PANTHER" id="PTHR21568:SF0">
    <property type="entry name" value="TRNA PSEUDOURIDINE SYNTHASE PUS10"/>
    <property type="match status" value="1"/>
</dbReference>
<reference evidence="10" key="1">
    <citation type="submission" date="2021-09" db="EMBL/GenBank/DDBJ databases">
        <authorList>
            <consortium name="AG Swart"/>
            <person name="Singh M."/>
            <person name="Singh A."/>
            <person name="Seah K."/>
            <person name="Emmerich C."/>
        </authorList>
    </citation>
    <scope>NUCLEOTIDE SEQUENCE</scope>
    <source>
        <strain evidence="10">ATCC30299</strain>
    </source>
</reference>
<dbReference type="Gene3D" id="3.30.70.2510">
    <property type="match status" value="1"/>
</dbReference>
<evidence type="ECO:0000313" key="10">
    <source>
        <dbReference type="EMBL" id="CAG9330792.1"/>
    </source>
</evidence>
<dbReference type="PANTHER" id="PTHR21568">
    <property type="entry name" value="TRNA PSEUDOURIDINE SYNTHASE PUS10"/>
    <property type="match status" value="1"/>
</dbReference>
<comment type="caution">
    <text evidence="10">The sequence shown here is derived from an EMBL/GenBank/DDBJ whole genome shotgun (WGS) entry which is preliminary data.</text>
</comment>
<protein>
    <recommendedName>
        <fullName evidence="2">tRNA pseudouridine(55) synthase</fullName>
        <ecNumber evidence="2">5.4.99.25</ecNumber>
    </recommendedName>
    <alternativeName>
        <fullName evidence="7">tRNA pseudouridine 55 synthase</fullName>
    </alternativeName>
    <alternativeName>
        <fullName evidence="5">tRNA pseudouridylate synthase</fullName>
    </alternativeName>
    <alternativeName>
        <fullName evidence="6">tRNA-uridine isomerase</fullName>
    </alternativeName>
</protein>
<evidence type="ECO:0000313" key="11">
    <source>
        <dbReference type="Proteomes" id="UP001162131"/>
    </source>
</evidence>
<accession>A0AAU9K1P5</accession>
<dbReference type="EC" id="5.4.99.25" evidence="2"/>
<dbReference type="NCBIfam" id="TIGR01213">
    <property type="entry name" value="pseudo_Pus10arc"/>
    <property type="match status" value="1"/>
</dbReference>
<gene>
    <name evidence="10" type="ORF">BSTOLATCC_MIC52206</name>
</gene>
<dbReference type="GO" id="GO:0031119">
    <property type="term" value="P:tRNA pseudouridine synthesis"/>
    <property type="evidence" value="ECO:0007669"/>
    <property type="project" value="UniProtKB-ARBA"/>
</dbReference>
<feature type="region of interest" description="Disordered" evidence="8">
    <location>
        <begin position="46"/>
        <end position="68"/>
    </location>
</feature>
<organism evidence="10 11">
    <name type="scientific">Blepharisma stoltei</name>
    <dbReference type="NCBI Taxonomy" id="1481888"/>
    <lineage>
        <taxon>Eukaryota</taxon>
        <taxon>Sar</taxon>
        <taxon>Alveolata</taxon>
        <taxon>Ciliophora</taxon>
        <taxon>Postciliodesmatophora</taxon>
        <taxon>Heterotrichea</taxon>
        <taxon>Heterotrichida</taxon>
        <taxon>Blepharismidae</taxon>
        <taxon>Blepharisma</taxon>
    </lineage>
</organism>
<dbReference type="InterPro" id="IPR039894">
    <property type="entry name" value="Pus10-like"/>
</dbReference>
<evidence type="ECO:0000256" key="4">
    <source>
        <dbReference type="ARBA" id="ARBA00023235"/>
    </source>
</evidence>
<dbReference type="Proteomes" id="UP001162131">
    <property type="component" value="Unassembled WGS sequence"/>
</dbReference>
<evidence type="ECO:0000259" key="9">
    <source>
        <dbReference type="Pfam" id="PF21238"/>
    </source>
</evidence>
<dbReference type="FunFam" id="3.30.70.3190:FF:000001">
    <property type="entry name" value="tRNA pseudouridine synthase Pus10"/>
    <property type="match status" value="1"/>
</dbReference>
<dbReference type="GO" id="GO:0160148">
    <property type="term" value="F:tRNA pseudouridine(55) synthase activity"/>
    <property type="evidence" value="ECO:0007669"/>
    <property type="project" value="UniProtKB-EC"/>
</dbReference>
<evidence type="ECO:0000256" key="7">
    <source>
        <dbReference type="ARBA" id="ARBA00083669"/>
    </source>
</evidence>
<evidence type="ECO:0000256" key="2">
    <source>
        <dbReference type="ARBA" id="ARBA00012787"/>
    </source>
</evidence>
<dbReference type="SUPFAM" id="SSF55120">
    <property type="entry name" value="Pseudouridine synthase"/>
    <property type="match status" value="1"/>
</dbReference>
<dbReference type="InterPro" id="IPR048741">
    <property type="entry name" value="Pus10-like_C"/>
</dbReference>
<name>A0AAU9K1P5_9CILI</name>
<sequence>MLPNTFLNNFLYQVIIKMLPSSGIEGNESESIIATNTAEEMVKIPDIPNPSQSKTISQKNTQNNENSNPKIYLAGNYLKYSRQISQSPWLVDETAKIESLEEIIGHPLKEISQSASAILHASGREDVDVRMLGCGRPFIIELKDPKVPVSSENMENLQSHINSINKDVQVKNLRIVDKKYFEEIRLGEEGKLKAYSAICWLSKPLTQADISYINSIENLVLDQKTPIRVLHRRAIKVRYKSIIKMHMTLINRHFAELRVISSGGTYIKEFVHGDFGRTVPSLGTLLNCKADILQLDVLGLGWNIGEVEDLLISEIE</sequence>
<evidence type="ECO:0000256" key="8">
    <source>
        <dbReference type="SAM" id="MobiDB-lite"/>
    </source>
</evidence>
<dbReference type="InterPro" id="IPR020103">
    <property type="entry name" value="PsdUridine_synth_cat_dom_sf"/>
</dbReference>
<keyword evidence="11" id="KW-1185">Reference proteome</keyword>